<dbReference type="GO" id="GO:0043176">
    <property type="term" value="F:amine binding"/>
    <property type="evidence" value="ECO:0007669"/>
    <property type="project" value="InterPro"/>
</dbReference>
<accession>D7PM86</accession>
<keyword evidence="1" id="KW-0732">Signal</keyword>
<protein>
    <submittedName>
        <fullName evidence="2">Savicalin</fullName>
    </submittedName>
</protein>
<name>D7PM86_ORNKA</name>
<dbReference type="GO" id="GO:0030682">
    <property type="term" value="P:symbiont-mediated perturbation of host defenses"/>
    <property type="evidence" value="ECO:0007669"/>
    <property type="project" value="InterPro"/>
</dbReference>
<sequence>MKDLFVIGTLLACILCIPADPLKRDLSRRETDEVSGTTAGSTVDFTKFQDAGKCFSTPTTYYGYYRSYLDDPVLADMCIAAKHIGVPENGTLTFDFVYERNGETIFRPSVHMYLCSTPDSDVQDCFRMPVLDVPGAEYVQYDFLYFKCGDCLLMWMPQYSEGSCVLGVTDLHNIDESCHQAYDYYCSPNKFFIHDEDMCPEVYSALQ</sequence>
<dbReference type="AlphaFoldDB" id="D7PM86"/>
<evidence type="ECO:0000313" key="2">
    <source>
        <dbReference type="EMBL" id="ADI60053.1"/>
    </source>
</evidence>
<proteinExistence type="evidence at transcript level"/>
<dbReference type="SUPFAM" id="SSF50814">
    <property type="entry name" value="Lipocalins"/>
    <property type="match status" value="1"/>
</dbReference>
<evidence type="ECO:0000256" key="1">
    <source>
        <dbReference type="SAM" id="SignalP"/>
    </source>
</evidence>
<feature type="chain" id="PRO_5003105360" evidence="1">
    <location>
        <begin position="20"/>
        <end position="207"/>
    </location>
</feature>
<reference evidence="2" key="1">
    <citation type="journal article" date="2010" name="Exp. Appl. Acarol.">
        <title>Savicalin, a lipocalin from hemocytes of the soft tick, Ornithodoros savignyi.</title>
        <authorList>
            <person name="Cheng P.H."/>
            <person name="Mans B.J."/>
            <person name="Neitz A.W."/>
            <person name="Gaspar A.R."/>
        </authorList>
    </citation>
    <scope>NUCLEOTIDE SEQUENCE</scope>
    <source>
        <tissue evidence="2">Hemocytes</tissue>
    </source>
</reference>
<dbReference type="InterPro" id="IPR012674">
    <property type="entry name" value="Calycin"/>
</dbReference>
<dbReference type="InterPro" id="IPR002970">
    <property type="entry name" value="Tick_his-bd"/>
</dbReference>
<dbReference type="Pfam" id="PF02098">
    <property type="entry name" value="His_binding"/>
    <property type="match status" value="1"/>
</dbReference>
<dbReference type="EMBL" id="GU733379">
    <property type="protein sequence ID" value="ADI60053.1"/>
    <property type="molecule type" value="mRNA"/>
</dbReference>
<organism evidence="2">
    <name type="scientific">Ornithodoros kalahariensis</name>
    <name type="common">Tick</name>
    <dbReference type="NCBI Taxonomy" id="1580572"/>
    <lineage>
        <taxon>Eukaryota</taxon>
        <taxon>Metazoa</taxon>
        <taxon>Ecdysozoa</taxon>
        <taxon>Arthropoda</taxon>
        <taxon>Chelicerata</taxon>
        <taxon>Arachnida</taxon>
        <taxon>Acari</taxon>
        <taxon>Parasitiformes</taxon>
        <taxon>Ixodida</taxon>
        <taxon>Ixodoidea</taxon>
        <taxon>Argasidae</taxon>
        <taxon>Ornithodorinae</taxon>
        <taxon>Ornithodoros</taxon>
    </lineage>
</organism>
<dbReference type="Gene3D" id="2.40.128.20">
    <property type="match status" value="1"/>
</dbReference>
<feature type="signal peptide" evidence="1">
    <location>
        <begin position="1"/>
        <end position="19"/>
    </location>
</feature>